<dbReference type="Proteomes" id="UP000016935">
    <property type="component" value="Unassembled WGS sequence"/>
</dbReference>
<feature type="non-terminal residue" evidence="2">
    <location>
        <position position="1"/>
    </location>
</feature>
<feature type="region of interest" description="Disordered" evidence="1">
    <location>
        <begin position="219"/>
        <end position="252"/>
    </location>
</feature>
<feature type="region of interest" description="Disordered" evidence="1">
    <location>
        <begin position="85"/>
        <end position="108"/>
    </location>
</feature>
<dbReference type="eggNOG" id="ENOG502RQXE">
    <property type="taxonomic scope" value="Eukaryota"/>
</dbReference>
<feature type="compositionally biased region" description="Polar residues" evidence="1">
    <location>
        <begin position="396"/>
        <end position="406"/>
    </location>
</feature>
<reference evidence="2 3" key="1">
    <citation type="journal article" date="2012" name="PLoS Pathog.">
        <title>Diverse lifestyles and strategies of plant pathogenesis encoded in the genomes of eighteen Dothideomycetes fungi.</title>
        <authorList>
            <person name="Ohm R.A."/>
            <person name="Feau N."/>
            <person name="Henrissat B."/>
            <person name="Schoch C.L."/>
            <person name="Horwitz B.A."/>
            <person name="Barry K.W."/>
            <person name="Condon B.J."/>
            <person name="Copeland A.C."/>
            <person name="Dhillon B."/>
            <person name="Glaser F."/>
            <person name="Hesse C.N."/>
            <person name="Kosti I."/>
            <person name="LaButti K."/>
            <person name="Lindquist E.A."/>
            <person name="Lucas S."/>
            <person name="Salamov A.A."/>
            <person name="Bradshaw R.E."/>
            <person name="Ciuffetti L."/>
            <person name="Hamelin R.C."/>
            <person name="Kema G.H.J."/>
            <person name="Lawrence C."/>
            <person name="Scott J.A."/>
            <person name="Spatafora J.W."/>
            <person name="Turgeon B.G."/>
            <person name="de Wit P.J.G.M."/>
            <person name="Zhong S."/>
            <person name="Goodwin S.B."/>
            <person name="Grigoriev I.V."/>
        </authorList>
    </citation>
    <scope>NUCLEOTIDE SEQUENCE [LARGE SCALE GENOMIC DNA]</scope>
    <source>
        <strain evidence="3">28A</strain>
    </source>
</reference>
<gene>
    <name evidence="2" type="ORF">SETTUDRAFT_73551</name>
</gene>
<feature type="non-terminal residue" evidence="2">
    <location>
        <position position="432"/>
    </location>
</feature>
<dbReference type="AlphaFoldDB" id="R0ICC2"/>
<keyword evidence="3" id="KW-1185">Reference proteome</keyword>
<protein>
    <submittedName>
        <fullName evidence="2">Uncharacterized protein</fullName>
    </submittedName>
</protein>
<name>R0ICC2_EXST2</name>
<sequence length="432" mass="49669">SQPKAAVLFDSWDLHAYKQWRCSIYNEAALDDDDIPLPSAFEYADFLDWRADQGIQTPDLEPEDQAPQLATGNFELATRCGHPLHPGHPMVQAKQNQKQGEEDDDETDQDPILWCPMCTLQAHLKLLAELWHHWLEVGGPWRSLPPGITADVSQLAKRAYYKRKVDLINEIDVIDDFAHFEAIWESSNPGADIEATRPWSATNAMEAYAKGIRFPAQLADEGKAPPYKPPKSKKKRLSYSSDTPEDTRHRPSGLFARRYPFYDPNSPHRCPDEEGWAETSFKNDWEYTIRQCQLLLCDRDPSLPNVTFQKLTDDVSKDRLTDMLNDSFQSMEEDWKQPWANMLLCTTDIFLVWKNEDRSSGHGNEFDSWDKVPTLVGTRLEDFARQTGDIDEEDTTSYSDPVSMSQRVEEDESKDYFDQDSVASDMNEEEEE</sequence>
<evidence type="ECO:0000313" key="2">
    <source>
        <dbReference type="EMBL" id="EOA83025.1"/>
    </source>
</evidence>
<dbReference type="EMBL" id="KB908844">
    <property type="protein sequence ID" value="EOA83025.1"/>
    <property type="molecule type" value="Genomic_DNA"/>
</dbReference>
<dbReference type="GeneID" id="19405384"/>
<reference evidence="2 3" key="2">
    <citation type="journal article" date="2013" name="PLoS Genet.">
        <title>Comparative genome structure, secondary metabolite, and effector coding capacity across Cochliobolus pathogens.</title>
        <authorList>
            <person name="Condon B.J."/>
            <person name="Leng Y."/>
            <person name="Wu D."/>
            <person name="Bushley K.E."/>
            <person name="Ohm R.A."/>
            <person name="Otillar R."/>
            <person name="Martin J."/>
            <person name="Schackwitz W."/>
            <person name="Grimwood J."/>
            <person name="MohdZainudin N."/>
            <person name="Xue C."/>
            <person name="Wang R."/>
            <person name="Manning V.A."/>
            <person name="Dhillon B."/>
            <person name="Tu Z.J."/>
            <person name="Steffenson B.J."/>
            <person name="Salamov A."/>
            <person name="Sun H."/>
            <person name="Lowry S."/>
            <person name="LaButti K."/>
            <person name="Han J."/>
            <person name="Copeland A."/>
            <person name="Lindquist E."/>
            <person name="Barry K."/>
            <person name="Schmutz J."/>
            <person name="Baker S.E."/>
            <person name="Ciuffetti L.M."/>
            <person name="Grigoriev I.V."/>
            <person name="Zhong S."/>
            <person name="Turgeon B.G."/>
        </authorList>
    </citation>
    <scope>NUCLEOTIDE SEQUENCE [LARGE SCALE GENOMIC DNA]</scope>
    <source>
        <strain evidence="3">28A</strain>
    </source>
</reference>
<feature type="region of interest" description="Disordered" evidence="1">
    <location>
        <begin position="383"/>
        <end position="432"/>
    </location>
</feature>
<evidence type="ECO:0000313" key="3">
    <source>
        <dbReference type="Proteomes" id="UP000016935"/>
    </source>
</evidence>
<accession>R0ICC2</accession>
<dbReference type="OrthoDB" id="3798487at2759"/>
<evidence type="ECO:0000256" key="1">
    <source>
        <dbReference type="SAM" id="MobiDB-lite"/>
    </source>
</evidence>
<dbReference type="HOGENOM" id="CLU_566375_0_0_1"/>
<organism evidence="2 3">
    <name type="scientific">Exserohilum turcicum (strain 28A)</name>
    <name type="common">Northern leaf blight fungus</name>
    <name type="synonym">Setosphaeria turcica</name>
    <dbReference type="NCBI Taxonomy" id="671987"/>
    <lineage>
        <taxon>Eukaryota</taxon>
        <taxon>Fungi</taxon>
        <taxon>Dikarya</taxon>
        <taxon>Ascomycota</taxon>
        <taxon>Pezizomycotina</taxon>
        <taxon>Dothideomycetes</taxon>
        <taxon>Pleosporomycetidae</taxon>
        <taxon>Pleosporales</taxon>
        <taxon>Pleosporineae</taxon>
        <taxon>Pleosporaceae</taxon>
        <taxon>Exserohilum</taxon>
    </lineage>
</organism>
<proteinExistence type="predicted"/>
<dbReference type="RefSeq" id="XP_008029530.1">
    <property type="nucleotide sequence ID" value="XM_008031339.1"/>
</dbReference>